<dbReference type="PANTHER" id="PTHR42946:SF1">
    <property type="entry name" value="PHOSPHOGLUCOMUTASE (ALPHA-D-GLUCOSE-1,6-BISPHOSPHATE-DEPENDENT)"/>
    <property type="match status" value="1"/>
</dbReference>
<evidence type="ECO:0000259" key="8">
    <source>
        <dbReference type="Pfam" id="PF00408"/>
    </source>
</evidence>
<keyword evidence="4 7" id="KW-0479">Metal-binding</keyword>
<evidence type="ECO:0000256" key="7">
    <source>
        <dbReference type="RuleBase" id="RU004326"/>
    </source>
</evidence>
<dbReference type="GO" id="GO:0005829">
    <property type="term" value="C:cytosol"/>
    <property type="evidence" value="ECO:0007669"/>
    <property type="project" value="TreeGrafter"/>
</dbReference>
<dbReference type="InterPro" id="IPR005843">
    <property type="entry name" value="A-D-PHexomutase_C"/>
</dbReference>
<dbReference type="InterPro" id="IPR050060">
    <property type="entry name" value="Phosphoglucosamine_mutase"/>
</dbReference>
<dbReference type="STRING" id="1643428.GCA_001442855_00349"/>
<dbReference type="FunFam" id="3.40.120.10:FF:000003">
    <property type="entry name" value="Phosphoglucosamine mutase"/>
    <property type="match status" value="1"/>
</dbReference>
<name>A0A0S4MV98_9BACT</name>
<dbReference type="GO" id="GO:0004615">
    <property type="term" value="F:phosphomannomutase activity"/>
    <property type="evidence" value="ECO:0007669"/>
    <property type="project" value="TreeGrafter"/>
</dbReference>
<evidence type="ECO:0000256" key="5">
    <source>
        <dbReference type="ARBA" id="ARBA00022842"/>
    </source>
</evidence>
<dbReference type="Pfam" id="PF00408">
    <property type="entry name" value="PGM_PMM_IV"/>
    <property type="match status" value="1"/>
</dbReference>
<keyword evidence="13" id="KW-1185">Reference proteome</keyword>
<dbReference type="InterPro" id="IPR016055">
    <property type="entry name" value="A-D-PHexomutase_a/b/a-I/II/III"/>
</dbReference>
<dbReference type="Gene3D" id="3.30.310.50">
    <property type="entry name" value="Alpha-D-phosphohexomutase, C-terminal domain"/>
    <property type="match status" value="1"/>
</dbReference>
<evidence type="ECO:0000256" key="1">
    <source>
        <dbReference type="ARBA" id="ARBA00001946"/>
    </source>
</evidence>
<dbReference type="PRINTS" id="PR00509">
    <property type="entry name" value="PGMPMM"/>
</dbReference>
<dbReference type="Gene3D" id="3.40.120.10">
    <property type="entry name" value="Alpha-D-Glucose-1,6-Bisphosphate, subunit A, domain 3"/>
    <property type="match status" value="3"/>
</dbReference>
<dbReference type="InterPro" id="IPR036900">
    <property type="entry name" value="A-D-PHexomutase_C_sf"/>
</dbReference>
<dbReference type="GO" id="GO:0009252">
    <property type="term" value="P:peptidoglycan biosynthetic process"/>
    <property type="evidence" value="ECO:0007669"/>
    <property type="project" value="TreeGrafter"/>
</dbReference>
<dbReference type="GO" id="GO:0008966">
    <property type="term" value="F:phosphoglucosamine mutase activity"/>
    <property type="evidence" value="ECO:0007669"/>
    <property type="project" value="InterPro"/>
</dbReference>
<proteinExistence type="inferred from homology"/>
<organism evidence="12 13">
    <name type="scientific">Candidatus Thermokryptus mobilis</name>
    <dbReference type="NCBI Taxonomy" id="1643428"/>
    <lineage>
        <taxon>Bacteria</taxon>
        <taxon>Pseudomonadati</taxon>
        <taxon>Candidatus Kryptoniota</taxon>
        <taxon>Candidatus Thermokryptus</taxon>
    </lineage>
</organism>
<evidence type="ECO:0000259" key="9">
    <source>
        <dbReference type="Pfam" id="PF02878"/>
    </source>
</evidence>
<comment type="similarity">
    <text evidence="2 7">Belongs to the phosphohexose mutase family.</text>
</comment>
<dbReference type="InterPro" id="IPR024086">
    <property type="entry name" value="GlmM_arc-type"/>
</dbReference>
<protein>
    <submittedName>
        <fullName evidence="12">Phosphomannomutase</fullName>
    </submittedName>
</protein>
<dbReference type="PROSITE" id="PS00710">
    <property type="entry name" value="PGM_PMM"/>
    <property type="match status" value="1"/>
</dbReference>
<gene>
    <name evidence="12" type="ORF">JGI1_00362</name>
</gene>
<dbReference type="EMBL" id="FAOO01000002">
    <property type="protein sequence ID" value="CUU01871.1"/>
    <property type="molecule type" value="Genomic_DNA"/>
</dbReference>
<dbReference type="AlphaFoldDB" id="A0A0S4MV98"/>
<dbReference type="Pfam" id="PF02880">
    <property type="entry name" value="PGM_PMM_III"/>
    <property type="match status" value="1"/>
</dbReference>
<dbReference type="InterPro" id="IPR005844">
    <property type="entry name" value="A-D-PHexomutase_a/b/a-I"/>
</dbReference>
<evidence type="ECO:0000256" key="3">
    <source>
        <dbReference type="ARBA" id="ARBA00022553"/>
    </source>
</evidence>
<dbReference type="GO" id="GO:0000287">
    <property type="term" value="F:magnesium ion binding"/>
    <property type="evidence" value="ECO:0007669"/>
    <property type="project" value="InterPro"/>
</dbReference>
<dbReference type="PANTHER" id="PTHR42946">
    <property type="entry name" value="PHOSPHOHEXOSE MUTASE"/>
    <property type="match status" value="1"/>
</dbReference>
<dbReference type="RefSeq" id="WP_140944164.1">
    <property type="nucleotide sequence ID" value="NZ_FAOO01000002.1"/>
</dbReference>
<dbReference type="GO" id="GO:0005975">
    <property type="term" value="P:carbohydrate metabolic process"/>
    <property type="evidence" value="ECO:0007669"/>
    <property type="project" value="InterPro"/>
</dbReference>
<sequence length="451" mass="49825">MSLIVSVSGVRGVIGDTLTPYEIIRFTGAFAKFCSGGKIMVGRDTRIHSEMISKIVVGTLLFMGCEVVDLGICPTPTIQLAVEHSDSDGGVMITASHNPSEWNGLKFLSSEGIFLTPEQHKKFIEIAKSGNFNFAKWNKIGKLINDETFIEQHIERILKIDFIDLEKIRSRNFKVVVDCINGAGSKIVPMLLEKFGCEVIKLNCDGNGIFTHEPEPLPENLTELCETVRKTGADLGIAVDPDADRVVFVTEKGEPFGEEYTVVQAVKIALEKKKSLPEKNIVVNLSTTKAVDEIAKKYGANVYRSPVGEINVVMKMKGTKAIIGGEGSGGVILPDVHYGRDSLVGIALILQNLVEFGGKISEFKESLPKFEMVKEKINIAGVNPDEILKKAIELFKKSEINTEDGVRIDFEDAWIHIRKSNTEPILRIISEARTKQDAENLVKKLKMELHL</sequence>
<keyword evidence="6" id="KW-0413">Isomerase</keyword>
<keyword evidence="5 7" id="KW-0460">Magnesium</keyword>
<dbReference type="InterPro" id="IPR005841">
    <property type="entry name" value="Alpha-D-phosphohexomutase_SF"/>
</dbReference>
<evidence type="ECO:0000256" key="2">
    <source>
        <dbReference type="ARBA" id="ARBA00010231"/>
    </source>
</evidence>
<dbReference type="InterPro" id="IPR005846">
    <property type="entry name" value="A-D-PHexomutase_a/b/a-III"/>
</dbReference>
<dbReference type="Pfam" id="PF02879">
    <property type="entry name" value="PGM_PMM_II"/>
    <property type="match status" value="1"/>
</dbReference>
<evidence type="ECO:0000259" key="10">
    <source>
        <dbReference type="Pfam" id="PF02879"/>
    </source>
</evidence>
<evidence type="ECO:0000259" key="11">
    <source>
        <dbReference type="Pfam" id="PF02880"/>
    </source>
</evidence>
<keyword evidence="3" id="KW-0597">Phosphoprotein</keyword>
<feature type="domain" description="Alpha-D-phosphohexomutase C-terminal" evidence="8">
    <location>
        <begin position="391"/>
        <end position="444"/>
    </location>
</feature>
<dbReference type="SUPFAM" id="SSF53738">
    <property type="entry name" value="Phosphoglucomutase, first 3 domains"/>
    <property type="match status" value="3"/>
</dbReference>
<evidence type="ECO:0000313" key="13">
    <source>
        <dbReference type="Proteomes" id="UP000320623"/>
    </source>
</evidence>
<feature type="domain" description="Alpha-D-phosphohexomutase alpha/beta/alpha" evidence="11">
    <location>
        <begin position="267"/>
        <end position="367"/>
    </location>
</feature>
<dbReference type="InterPro" id="IPR005845">
    <property type="entry name" value="A-D-PHexomutase_a/b/a-II"/>
</dbReference>
<dbReference type="Proteomes" id="UP000320623">
    <property type="component" value="Unassembled WGS sequence"/>
</dbReference>
<evidence type="ECO:0000256" key="4">
    <source>
        <dbReference type="ARBA" id="ARBA00022723"/>
    </source>
</evidence>
<evidence type="ECO:0000256" key="6">
    <source>
        <dbReference type="ARBA" id="ARBA00023235"/>
    </source>
</evidence>
<dbReference type="OrthoDB" id="9806956at2"/>
<dbReference type="SUPFAM" id="SSF55957">
    <property type="entry name" value="Phosphoglucomutase, C-terminal domain"/>
    <property type="match status" value="1"/>
</dbReference>
<feature type="domain" description="Alpha-D-phosphohexomutase alpha/beta/alpha" evidence="9">
    <location>
        <begin position="7"/>
        <end position="131"/>
    </location>
</feature>
<accession>A0A0S4MV98</accession>
<dbReference type="InterPro" id="IPR016066">
    <property type="entry name" value="A-D-PHexomutase_CS"/>
</dbReference>
<comment type="cofactor">
    <cofactor evidence="1">
        <name>Mg(2+)</name>
        <dbReference type="ChEBI" id="CHEBI:18420"/>
    </cofactor>
</comment>
<reference evidence="13" key="1">
    <citation type="submission" date="2015-11" db="EMBL/GenBank/DDBJ databases">
        <authorList>
            <person name="Varghese N."/>
        </authorList>
    </citation>
    <scope>NUCLEOTIDE SEQUENCE [LARGE SCALE GENOMIC DNA]</scope>
</reference>
<feature type="domain" description="Alpha-D-phosphohexomutase alpha/beta/alpha" evidence="10">
    <location>
        <begin position="154"/>
        <end position="253"/>
    </location>
</feature>
<dbReference type="GO" id="GO:0006048">
    <property type="term" value="P:UDP-N-acetylglucosamine biosynthetic process"/>
    <property type="evidence" value="ECO:0007669"/>
    <property type="project" value="TreeGrafter"/>
</dbReference>
<dbReference type="Pfam" id="PF02878">
    <property type="entry name" value="PGM_PMM_I"/>
    <property type="match status" value="1"/>
</dbReference>
<evidence type="ECO:0000313" key="12">
    <source>
        <dbReference type="EMBL" id="CUU01871.1"/>
    </source>
</evidence>
<dbReference type="NCBIfam" id="TIGR03990">
    <property type="entry name" value="Arch_GlmM"/>
    <property type="match status" value="1"/>
</dbReference>